<proteinExistence type="inferred from homology"/>
<dbReference type="PANTHER" id="PTHR43765">
    <property type="entry name" value="2-DEHYDROPANTOATE 2-REDUCTASE-RELATED"/>
    <property type="match status" value="1"/>
</dbReference>
<evidence type="ECO:0000256" key="1">
    <source>
        <dbReference type="ARBA" id="ARBA00007870"/>
    </source>
</evidence>
<evidence type="ECO:0000256" key="2">
    <source>
        <dbReference type="ARBA" id="ARBA00022857"/>
    </source>
</evidence>
<dbReference type="InterPro" id="IPR013328">
    <property type="entry name" value="6PGD_dom2"/>
</dbReference>
<dbReference type="InterPro" id="IPR013332">
    <property type="entry name" value="KPR_N"/>
</dbReference>
<evidence type="ECO:0000259" key="5">
    <source>
        <dbReference type="Pfam" id="PF08546"/>
    </source>
</evidence>
<dbReference type="InterPro" id="IPR013752">
    <property type="entry name" value="KPA_reductase"/>
</dbReference>
<dbReference type="GO" id="GO:0050661">
    <property type="term" value="F:NADP binding"/>
    <property type="evidence" value="ECO:0007669"/>
    <property type="project" value="TreeGrafter"/>
</dbReference>
<dbReference type="GO" id="GO:0005737">
    <property type="term" value="C:cytoplasm"/>
    <property type="evidence" value="ECO:0007669"/>
    <property type="project" value="TreeGrafter"/>
</dbReference>
<comment type="caution">
    <text evidence="6">The sequence shown here is derived from an EMBL/GenBank/DDBJ whole genome shotgun (WGS) entry which is preliminary data.</text>
</comment>
<dbReference type="SUPFAM" id="SSF48179">
    <property type="entry name" value="6-phosphogluconate dehydrogenase C-terminal domain-like"/>
    <property type="match status" value="1"/>
</dbReference>
<protein>
    <submittedName>
        <fullName evidence="6">2-dehydropantoate 2-reductase</fullName>
        <ecNumber evidence="6">1.1.1.169</ecNumber>
    </submittedName>
</protein>
<gene>
    <name evidence="6" type="ORF">FHX53_000920</name>
</gene>
<comment type="similarity">
    <text evidence="1">Belongs to the ketopantoate reductase family.</text>
</comment>
<feature type="domain" description="Ketopantoate reductase C-terminal" evidence="5">
    <location>
        <begin position="149"/>
        <end position="288"/>
    </location>
</feature>
<keyword evidence="7" id="KW-1185">Reference proteome</keyword>
<dbReference type="Pfam" id="PF08546">
    <property type="entry name" value="ApbA_C"/>
    <property type="match status" value="1"/>
</dbReference>
<evidence type="ECO:0000256" key="3">
    <source>
        <dbReference type="ARBA" id="ARBA00023002"/>
    </source>
</evidence>
<reference evidence="6 7" key="1">
    <citation type="submission" date="2020-07" db="EMBL/GenBank/DDBJ databases">
        <title>Sequencing the genomes of 1000 actinobacteria strains.</title>
        <authorList>
            <person name="Klenk H.-P."/>
        </authorList>
    </citation>
    <scope>NUCLEOTIDE SEQUENCE [LARGE SCALE GENOMIC DNA]</scope>
    <source>
        <strain evidence="6 7">DSM 19663</strain>
    </source>
</reference>
<sequence length="313" mass="32343">MDSNAAHAAACRNPGALVELPDGSTMTTSLQVIASVDQVREPYDYALITLKAPAVPSVVTALRDSGLVENYVSLGNGLIQEVIAGVVGAGRLLVGTVSWGATFIAAGHVRQTTLAPFAVGEWRYGSNSDRLVRLIDLLSVVAPAHSTDNIVGQVWSKLLLNSSLSGLGTIAGADYATAVGTAGGRQLAVGMWTEGLRVAEAMGLSLDEVAGIRPERIDVDGPGGLSAASKELDALLEALGATKASMLQDLERGVPTEVDVINGAVVSAGADNDVPTPLNQRCAEIIRQCEKGTVRPGLGNLSFFDDLLSATVE</sequence>
<keyword evidence="3 6" id="KW-0560">Oxidoreductase</keyword>
<evidence type="ECO:0000259" key="4">
    <source>
        <dbReference type="Pfam" id="PF02558"/>
    </source>
</evidence>
<feature type="domain" description="Ketopantoate reductase N-terminal" evidence="4">
    <location>
        <begin position="4"/>
        <end position="123"/>
    </location>
</feature>
<accession>A0A839EDC5</accession>
<dbReference type="GO" id="GO:0008677">
    <property type="term" value="F:2-dehydropantoate 2-reductase activity"/>
    <property type="evidence" value="ECO:0007669"/>
    <property type="project" value="UniProtKB-EC"/>
</dbReference>
<organism evidence="6 7">
    <name type="scientific">Microcella alkalica</name>
    <dbReference type="NCBI Taxonomy" id="355930"/>
    <lineage>
        <taxon>Bacteria</taxon>
        <taxon>Bacillati</taxon>
        <taxon>Actinomycetota</taxon>
        <taxon>Actinomycetes</taxon>
        <taxon>Micrococcales</taxon>
        <taxon>Microbacteriaceae</taxon>
        <taxon>Microcella</taxon>
    </lineage>
</organism>
<dbReference type="Gene3D" id="3.40.50.720">
    <property type="entry name" value="NAD(P)-binding Rossmann-like Domain"/>
    <property type="match status" value="1"/>
</dbReference>
<dbReference type="EC" id="1.1.1.169" evidence="6"/>
<dbReference type="InterPro" id="IPR050838">
    <property type="entry name" value="Ketopantoate_reductase"/>
</dbReference>
<dbReference type="Gene3D" id="1.10.1040.10">
    <property type="entry name" value="N-(1-d-carboxylethyl)-l-norvaline Dehydrogenase, domain 2"/>
    <property type="match status" value="1"/>
</dbReference>
<dbReference type="Proteomes" id="UP000585905">
    <property type="component" value="Unassembled WGS sequence"/>
</dbReference>
<dbReference type="InterPro" id="IPR008927">
    <property type="entry name" value="6-PGluconate_DH-like_C_sf"/>
</dbReference>
<dbReference type="AlphaFoldDB" id="A0A839EDC5"/>
<name>A0A839EDC5_9MICO</name>
<evidence type="ECO:0000313" key="7">
    <source>
        <dbReference type="Proteomes" id="UP000585905"/>
    </source>
</evidence>
<dbReference type="EMBL" id="JACGWX010000002">
    <property type="protein sequence ID" value="MBA8847335.1"/>
    <property type="molecule type" value="Genomic_DNA"/>
</dbReference>
<evidence type="ECO:0000313" key="6">
    <source>
        <dbReference type="EMBL" id="MBA8847335.1"/>
    </source>
</evidence>
<keyword evidence="2" id="KW-0521">NADP</keyword>
<dbReference type="PANTHER" id="PTHR43765:SF2">
    <property type="entry name" value="2-DEHYDROPANTOATE 2-REDUCTASE"/>
    <property type="match status" value="1"/>
</dbReference>
<dbReference type="Pfam" id="PF02558">
    <property type="entry name" value="ApbA"/>
    <property type="match status" value="1"/>
</dbReference>